<evidence type="ECO:0000256" key="5">
    <source>
        <dbReference type="PROSITE-ProRule" id="PRU00284"/>
    </source>
</evidence>
<feature type="region of interest" description="Disordered" evidence="6">
    <location>
        <begin position="580"/>
        <end position="601"/>
    </location>
</feature>
<gene>
    <name evidence="11" type="ordered locus">Plabr_2255</name>
</gene>
<keyword evidence="2" id="KW-0472">Membrane</keyword>
<feature type="domain" description="Globin" evidence="7">
    <location>
        <begin position="1"/>
        <end position="134"/>
    </location>
</feature>
<dbReference type="SMART" id="SM00086">
    <property type="entry name" value="PAC"/>
    <property type="match status" value="1"/>
</dbReference>
<evidence type="ECO:0000256" key="6">
    <source>
        <dbReference type="SAM" id="MobiDB-lite"/>
    </source>
</evidence>
<feature type="region of interest" description="Disordered" evidence="6">
    <location>
        <begin position="228"/>
        <end position="267"/>
    </location>
</feature>
<evidence type="ECO:0000313" key="12">
    <source>
        <dbReference type="Proteomes" id="UP000006860"/>
    </source>
</evidence>
<keyword evidence="2" id="KW-0997">Cell inner membrane</keyword>
<keyword evidence="12" id="KW-1185">Reference proteome</keyword>
<evidence type="ECO:0000313" key="11">
    <source>
        <dbReference type="EMBL" id="ADY59857.1"/>
    </source>
</evidence>
<dbReference type="PROSITE" id="PS50192">
    <property type="entry name" value="T_SNARE"/>
    <property type="match status" value="1"/>
</dbReference>
<protein>
    <submittedName>
        <fullName evidence="11">Methyl-accepting chemotaxis sensory transducer with Pas/Pac sensor</fullName>
    </submittedName>
</protein>
<evidence type="ECO:0000256" key="1">
    <source>
        <dbReference type="ARBA" id="ARBA00004429"/>
    </source>
</evidence>
<dbReference type="AlphaFoldDB" id="F0SL04"/>
<dbReference type="InterPro" id="IPR009050">
    <property type="entry name" value="Globin-like_sf"/>
</dbReference>
<feature type="domain" description="PAC" evidence="9">
    <location>
        <begin position="497"/>
        <end position="549"/>
    </location>
</feature>
<dbReference type="eggNOG" id="COG0840">
    <property type="taxonomic scope" value="Bacteria"/>
</dbReference>
<keyword evidence="3 5" id="KW-0807">Transducer</keyword>
<organism evidence="11 12">
    <name type="scientific">Rubinisphaera brasiliensis (strain ATCC 49424 / DSM 5305 / JCM 21570 / IAM 15109 / NBRC 103401 / IFAM 1448)</name>
    <name type="common">Planctomyces brasiliensis</name>
    <dbReference type="NCBI Taxonomy" id="756272"/>
    <lineage>
        <taxon>Bacteria</taxon>
        <taxon>Pseudomonadati</taxon>
        <taxon>Planctomycetota</taxon>
        <taxon>Planctomycetia</taxon>
        <taxon>Planctomycetales</taxon>
        <taxon>Planctomycetaceae</taxon>
        <taxon>Rubinisphaera</taxon>
    </lineage>
</organism>
<dbReference type="InterPro" id="IPR000014">
    <property type="entry name" value="PAS"/>
</dbReference>
<dbReference type="InterPro" id="IPR013655">
    <property type="entry name" value="PAS_fold_3"/>
</dbReference>
<evidence type="ECO:0000256" key="2">
    <source>
        <dbReference type="ARBA" id="ARBA00022519"/>
    </source>
</evidence>
<evidence type="ECO:0000259" key="10">
    <source>
        <dbReference type="PROSITE" id="PS50192"/>
    </source>
</evidence>
<dbReference type="CDD" id="cd00130">
    <property type="entry name" value="PAS"/>
    <property type="match status" value="2"/>
</dbReference>
<dbReference type="GO" id="GO:0006935">
    <property type="term" value="P:chemotaxis"/>
    <property type="evidence" value="ECO:0007669"/>
    <property type="project" value="InterPro"/>
</dbReference>
<dbReference type="Pfam" id="PF13188">
    <property type="entry name" value="PAS_8"/>
    <property type="match status" value="1"/>
</dbReference>
<dbReference type="KEGG" id="pbs:Plabr_2255"/>
<dbReference type="SMART" id="SM00091">
    <property type="entry name" value="PAS"/>
    <property type="match status" value="2"/>
</dbReference>
<dbReference type="eggNOG" id="COG2202">
    <property type="taxonomic scope" value="Bacteria"/>
</dbReference>
<dbReference type="SUPFAM" id="SSF46458">
    <property type="entry name" value="Globin-like"/>
    <property type="match status" value="1"/>
</dbReference>
<dbReference type="HOGENOM" id="CLU_341910_0_0_0"/>
<dbReference type="SUPFAM" id="SSF58104">
    <property type="entry name" value="Methyl-accepting chemotaxis protein (MCP) signaling domain"/>
    <property type="match status" value="1"/>
</dbReference>
<evidence type="ECO:0000259" key="8">
    <source>
        <dbReference type="PROSITE" id="PS50111"/>
    </source>
</evidence>
<comment type="similarity">
    <text evidence="4">Belongs to the methyl-accepting chemotaxis (MCP) protein family.</text>
</comment>
<dbReference type="InterPro" id="IPR000727">
    <property type="entry name" value="T_SNARE_dom"/>
</dbReference>
<dbReference type="InterPro" id="IPR035965">
    <property type="entry name" value="PAS-like_dom_sf"/>
</dbReference>
<dbReference type="CDD" id="cd11386">
    <property type="entry name" value="MCP_signal"/>
    <property type="match status" value="1"/>
</dbReference>
<dbReference type="Pfam" id="PF08447">
    <property type="entry name" value="PAS_3"/>
    <property type="match status" value="1"/>
</dbReference>
<evidence type="ECO:0000256" key="3">
    <source>
        <dbReference type="ARBA" id="ARBA00023224"/>
    </source>
</evidence>
<dbReference type="STRING" id="756272.Plabr_2255"/>
<dbReference type="SUPFAM" id="SSF55785">
    <property type="entry name" value="PYP-like sensor domain (PAS domain)"/>
    <property type="match status" value="1"/>
</dbReference>
<dbReference type="PROSITE" id="PS50113">
    <property type="entry name" value="PAC"/>
    <property type="match status" value="1"/>
</dbReference>
<feature type="domain" description="T-SNARE coiled-coil homology" evidence="10">
    <location>
        <begin position="734"/>
        <end position="786"/>
    </location>
</feature>
<dbReference type="eggNOG" id="COG1017">
    <property type="taxonomic scope" value="Bacteria"/>
</dbReference>
<dbReference type="CDD" id="cd12131">
    <property type="entry name" value="HGbI-like"/>
    <property type="match status" value="1"/>
</dbReference>
<dbReference type="Proteomes" id="UP000006860">
    <property type="component" value="Chromosome"/>
</dbReference>
<dbReference type="NCBIfam" id="TIGR00229">
    <property type="entry name" value="sensory_box"/>
    <property type="match status" value="1"/>
</dbReference>
<evidence type="ECO:0000256" key="4">
    <source>
        <dbReference type="ARBA" id="ARBA00029447"/>
    </source>
</evidence>
<keyword evidence="2" id="KW-1003">Cell membrane</keyword>
<dbReference type="InterPro" id="IPR012292">
    <property type="entry name" value="Globin/Proto"/>
</dbReference>
<dbReference type="Gene3D" id="1.10.490.10">
    <property type="entry name" value="Globins"/>
    <property type="match status" value="1"/>
</dbReference>
<dbReference type="InterPro" id="IPR004089">
    <property type="entry name" value="MCPsignal_dom"/>
</dbReference>
<dbReference type="PRINTS" id="PR00260">
    <property type="entry name" value="CHEMTRNSDUCR"/>
</dbReference>
<dbReference type="EMBL" id="CP002546">
    <property type="protein sequence ID" value="ADY59857.1"/>
    <property type="molecule type" value="Genomic_DNA"/>
</dbReference>
<dbReference type="OrthoDB" id="221239at2"/>
<evidence type="ECO:0000259" key="9">
    <source>
        <dbReference type="PROSITE" id="PS50113"/>
    </source>
</evidence>
<dbReference type="PANTHER" id="PTHR32089:SF112">
    <property type="entry name" value="LYSOZYME-LIKE PROTEIN-RELATED"/>
    <property type="match status" value="1"/>
</dbReference>
<dbReference type="InterPro" id="IPR004090">
    <property type="entry name" value="Chemotax_Me-accpt_rcpt"/>
</dbReference>
<dbReference type="InterPro" id="IPR000700">
    <property type="entry name" value="PAS-assoc_C"/>
</dbReference>
<dbReference type="GO" id="GO:0004888">
    <property type="term" value="F:transmembrane signaling receptor activity"/>
    <property type="evidence" value="ECO:0007669"/>
    <property type="project" value="InterPro"/>
</dbReference>
<dbReference type="PROSITE" id="PS01033">
    <property type="entry name" value="GLOBIN"/>
    <property type="match status" value="1"/>
</dbReference>
<dbReference type="PROSITE" id="PS50111">
    <property type="entry name" value="CHEMOTAXIS_TRANSDUC_2"/>
    <property type="match status" value="1"/>
</dbReference>
<dbReference type="Pfam" id="PF00042">
    <property type="entry name" value="Globin"/>
    <property type="match status" value="1"/>
</dbReference>
<proteinExistence type="inferred from homology"/>
<dbReference type="Gene3D" id="1.10.287.950">
    <property type="entry name" value="Methyl-accepting chemotaxis protein"/>
    <property type="match status" value="1"/>
</dbReference>
<sequence length="829" mass="90404">MSLDIPQLRDSFGLIAPRADQFAKSFYDRLFADHPELRSLFAGTSMEDQRQKLIQSLLVTMRSLDQPEKLQPFLQDLGERHREYNVMPRHYDLVGGALLETLGEYLEESWTPDLAAQWKLAYQTIAQIMVTPRSADSPIDDSCDSTPADVAVDTEQVESYEHEQAVESEYAAEHGDVADLAAVDAEQAAPMPSSLAADDEEAYLFEENQAELYEELYAALPAEMSQKTPTGEAVVSSPSTAERSPFDAVSSGSDPLVAESTFSSETTNFENDAASPAIEETNAMSTEMLGSAHSTAPQNSQAEIYYSMVEEMPINVILADLDFKITYLNKASEERLRSLSQHLPIPVEKMVGISIDIFHKDPSHQRQLLKDPRNLPHRAEIKVGPEILSLLVSAVRDGQGNYLGPMVTWDVITEQRALEARTADLASQIEAIRKSQAVIEFELDGTITYANEIFLETMRYSTDDIVGKHHRMFVDPSYAESNEYRNFWEKLARGESFSGEFQRFKNGGEELWLQASYTPVFDSTGKPYKVVKFAFDITETVKEKVRNRENLLKTADDFERDVKGVVEVVTSSATEMQASAQSMSNLAGETSRQSNLVASASEEATKNVQTVASSAEELSASIAEIARHVQEASRMTAKAVQEADRTNVTIKELGESSEQIGQVIKVITSIAQQTNLLALNATIEAARAGEAGKGFAVVANEVKELARQTAKATEEISEKIGAIQSATGGAASAIGSISESIKRIDEISTTIASSVEEQTAATNEISRNVAEAATGTAEVTMNISKVSSAAAESGQAGADILAAAGGLAKESVTLSQVADRFLEQMRSNN</sequence>
<dbReference type="SMART" id="SM00283">
    <property type="entry name" value="MA"/>
    <property type="match status" value="1"/>
</dbReference>
<reference evidence="12" key="1">
    <citation type="submission" date="2011-02" db="EMBL/GenBank/DDBJ databases">
        <title>The complete genome of Planctomyces brasiliensis DSM 5305.</title>
        <authorList>
            <person name="Lucas S."/>
            <person name="Copeland A."/>
            <person name="Lapidus A."/>
            <person name="Bruce D."/>
            <person name="Goodwin L."/>
            <person name="Pitluck S."/>
            <person name="Kyrpides N."/>
            <person name="Mavromatis K."/>
            <person name="Pagani I."/>
            <person name="Ivanova N."/>
            <person name="Ovchinnikova G."/>
            <person name="Lu M."/>
            <person name="Detter J.C."/>
            <person name="Han C."/>
            <person name="Land M."/>
            <person name="Hauser L."/>
            <person name="Markowitz V."/>
            <person name="Cheng J.-F."/>
            <person name="Hugenholtz P."/>
            <person name="Woyke T."/>
            <person name="Wu D."/>
            <person name="Tindall B."/>
            <person name="Pomrenke H.G."/>
            <person name="Brambilla E."/>
            <person name="Klenk H.-P."/>
            <person name="Eisen J.A."/>
        </authorList>
    </citation>
    <scope>NUCLEOTIDE SEQUENCE [LARGE SCALE GENOMIC DNA]</scope>
    <source>
        <strain evidence="12">ATCC 49424 / DSM 5305 / JCM 21570 / NBRC 103401 / IFAM 1448</strain>
    </source>
</reference>
<dbReference type="Gene3D" id="3.30.450.20">
    <property type="entry name" value="PAS domain"/>
    <property type="match status" value="2"/>
</dbReference>
<dbReference type="InterPro" id="IPR001610">
    <property type="entry name" value="PAC"/>
</dbReference>
<dbReference type="GO" id="GO:0020037">
    <property type="term" value="F:heme binding"/>
    <property type="evidence" value="ECO:0007669"/>
    <property type="project" value="InterPro"/>
</dbReference>
<dbReference type="GO" id="GO:0007165">
    <property type="term" value="P:signal transduction"/>
    <property type="evidence" value="ECO:0007669"/>
    <property type="project" value="UniProtKB-KW"/>
</dbReference>
<dbReference type="InterPro" id="IPR000971">
    <property type="entry name" value="Globin"/>
</dbReference>
<feature type="compositionally biased region" description="Polar residues" evidence="6">
    <location>
        <begin position="580"/>
        <end position="598"/>
    </location>
</feature>
<dbReference type="GO" id="GO:0005886">
    <property type="term" value="C:plasma membrane"/>
    <property type="evidence" value="ECO:0007669"/>
    <property type="project" value="UniProtKB-SubCell"/>
</dbReference>
<dbReference type="PANTHER" id="PTHR32089">
    <property type="entry name" value="METHYL-ACCEPTING CHEMOTAXIS PROTEIN MCPB"/>
    <property type="match status" value="1"/>
</dbReference>
<accession>F0SL04</accession>
<dbReference type="Pfam" id="PF00015">
    <property type="entry name" value="MCPsignal"/>
    <property type="match status" value="1"/>
</dbReference>
<name>F0SL04_RUBBR</name>
<comment type="subcellular location">
    <subcellularLocation>
        <location evidence="1">Cell inner membrane</location>
        <topology evidence="1">Multi-pass membrane protein</topology>
    </subcellularLocation>
</comment>
<feature type="domain" description="Methyl-accepting transducer" evidence="8">
    <location>
        <begin position="565"/>
        <end position="801"/>
    </location>
</feature>
<evidence type="ECO:0000259" key="7">
    <source>
        <dbReference type="PROSITE" id="PS01033"/>
    </source>
</evidence>
<dbReference type="RefSeq" id="WP_013628581.1">
    <property type="nucleotide sequence ID" value="NC_015174.1"/>
</dbReference>
<dbReference type="GO" id="GO:0019825">
    <property type="term" value="F:oxygen binding"/>
    <property type="evidence" value="ECO:0007669"/>
    <property type="project" value="InterPro"/>
</dbReference>